<name>A0AA38UBW8_9AGAR</name>
<evidence type="ECO:0000256" key="3">
    <source>
        <dbReference type="SAM" id="Phobius"/>
    </source>
</evidence>
<dbReference type="FunFam" id="3.40.630.10:FF:000101">
    <property type="entry name" value="N-acetylated alpha-linked acidic dipeptidase like 1"/>
    <property type="match status" value="1"/>
</dbReference>
<dbReference type="InterPro" id="IPR046450">
    <property type="entry name" value="PA_dom_sf"/>
</dbReference>
<dbReference type="SUPFAM" id="SSF47672">
    <property type="entry name" value="Transferrin receptor-like dimerisation domain"/>
    <property type="match status" value="1"/>
</dbReference>
<keyword evidence="3" id="KW-0812">Transmembrane</keyword>
<evidence type="ECO:0000259" key="6">
    <source>
        <dbReference type="Pfam" id="PF04389"/>
    </source>
</evidence>
<gene>
    <name evidence="7" type="ORF">F5878DRAFT_633713</name>
</gene>
<comment type="similarity">
    <text evidence="1">Belongs to the peptidase M28 family. M28B subfamily.</text>
</comment>
<organism evidence="7 8">
    <name type="scientific">Lentinula raphanica</name>
    <dbReference type="NCBI Taxonomy" id="153919"/>
    <lineage>
        <taxon>Eukaryota</taxon>
        <taxon>Fungi</taxon>
        <taxon>Dikarya</taxon>
        <taxon>Basidiomycota</taxon>
        <taxon>Agaricomycotina</taxon>
        <taxon>Agaricomycetes</taxon>
        <taxon>Agaricomycetidae</taxon>
        <taxon>Agaricales</taxon>
        <taxon>Marasmiineae</taxon>
        <taxon>Omphalotaceae</taxon>
        <taxon>Lentinula</taxon>
    </lineage>
</organism>
<feature type="domain" description="Transferrin receptor-like dimerisation" evidence="5">
    <location>
        <begin position="714"/>
        <end position="799"/>
    </location>
</feature>
<dbReference type="AlphaFoldDB" id="A0AA38UBW8"/>
<dbReference type="InterPro" id="IPR039373">
    <property type="entry name" value="Peptidase_M28B"/>
</dbReference>
<accession>A0AA38UBW8</accession>
<dbReference type="Pfam" id="PF02225">
    <property type="entry name" value="PA"/>
    <property type="match status" value="1"/>
</dbReference>
<keyword evidence="2" id="KW-0175">Coiled coil</keyword>
<dbReference type="CDD" id="cd08022">
    <property type="entry name" value="M28_PSMA_like"/>
    <property type="match status" value="1"/>
</dbReference>
<reference evidence="7" key="1">
    <citation type="submission" date="2022-08" db="EMBL/GenBank/DDBJ databases">
        <authorList>
            <consortium name="DOE Joint Genome Institute"/>
            <person name="Min B."/>
            <person name="Riley R."/>
            <person name="Sierra-Patev S."/>
            <person name="Naranjo-Ortiz M."/>
            <person name="Looney B."/>
            <person name="Konkel Z."/>
            <person name="Slot J.C."/>
            <person name="Sakamoto Y."/>
            <person name="Steenwyk J.L."/>
            <person name="Rokas A."/>
            <person name="Carro J."/>
            <person name="Camarero S."/>
            <person name="Ferreira P."/>
            <person name="Molpeceres G."/>
            <person name="Ruiz-Duenas F.J."/>
            <person name="Serrano A."/>
            <person name="Henrissat B."/>
            <person name="Drula E."/>
            <person name="Hughes K.W."/>
            <person name="Mata J.L."/>
            <person name="Ishikawa N.K."/>
            <person name="Vargas-Isla R."/>
            <person name="Ushijima S."/>
            <person name="Smith C.A."/>
            <person name="Ahrendt S."/>
            <person name="Andreopoulos W."/>
            <person name="He G."/>
            <person name="Labutti K."/>
            <person name="Lipzen A."/>
            <person name="Ng V."/>
            <person name="Sandor L."/>
            <person name="Barry K."/>
            <person name="Martinez A.T."/>
            <person name="Xiao Y."/>
            <person name="Gibbons J.G."/>
            <person name="Terashima K."/>
            <person name="Hibbett D.S."/>
            <person name="Grigoriev I.V."/>
        </authorList>
    </citation>
    <scope>NUCLEOTIDE SEQUENCE</scope>
    <source>
        <strain evidence="7">TFB9207</strain>
    </source>
</reference>
<dbReference type="InterPro" id="IPR007365">
    <property type="entry name" value="TFR-like_dimer_dom"/>
</dbReference>
<feature type="coiled-coil region" evidence="2">
    <location>
        <begin position="636"/>
        <end position="663"/>
    </location>
</feature>
<keyword evidence="3" id="KW-1133">Transmembrane helix</keyword>
<sequence length="801" mass="89728">MTYDYLESSRYIMGTKQHHQGRVHRERFIYLILSLFLVHLCFSALSATHQGDYFEDRTRRIEETFLSVPSSDKAQAYSRELSRKPHLPGSQRDIVLAKKMLTFFQSELGILSSEDVIFQAGSPESRNATLRLTTEDRVDRPTAWIDVYYPELDTPKLQNVQVLDGDGRITWTANLTEEADPLDEDAYSSQQDVSTWHYYSADGEAEGQLVYVNYGSKQDFQTLLSAGVNLTGKIALARYGEVYRGIKVENAQAAGAVGLLMYTDLRDDGHITTQNGYATYPHGPARNPTSVQRGSAHMLYVYPGDLSTPGYPAYQNSTRQEPSNVLSIPSIPISWNTAQALMEESGLDRGLISKKVVRITNKVERAPAPIWNTMASIPGHIRDEVVVVGCHRDAWVLGAADPVSGTVSLMEVVRAFGALLRTGWKPLRTILIASWDAEEVGLVGSTEYGEDFEEWLSRYAVAYLNVDISAAGPRWLIYGTPSLNDLIQRTAQDIPHPTKKERSLWDARHDKGFQDSPIDTQDSRPVATGIQMLGLGSDHAVFLLRLGIAASDQMFKGVTKYDVPYHYHSIFDSHRWIKLYGDPGFTKHIAVAKHLGLMALRLADSFIIPLNASHGTSALYDYLSNVETRFNTTTSLNGLRNSIDALQAASMELEREKKEAEMNFYATLSGNSPSFSSRWVDSPSSESYVLPYHPFSGWLSHFVGQTPVSAFEEGIRQSYARIANANKKSMIFDRGFLSNEGLPERPWFKNLIVGPDREQGYEGTAYPALAEALQSGNNQRIEYEIQRLKDLFEHLAVRLRS</sequence>
<feature type="domain" description="Peptidase M28" evidence="6">
    <location>
        <begin position="372"/>
        <end position="575"/>
    </location>
</feature>
<dbReference type="Gene3D" id="3.40.630.10">
    <property type="entry name" value="Zn peptidases"/>
    <property type="match status" value="1"/>
</dbReference>
<dbReference type="CDD" id="cd02121">
    <property type="entry name" value="PA_GCPII_like"/>
    <property type="match status" value="1"/>
</dbReference>
<comment type="caution">
    <text evidence="7">The sequence shown here is derived from an EMBL/GenBank/DDBJ whole genome shotgun (WGS) entry which is preliminary data.</text>
</comment>
<dbReference type="Pfam" id="PF04389">
    <property type="entry name" value="Peptidase_M28"/>
    <property type="match status" value="1"/>
</dbReference>
<feature type="transmembrane region" description="Helical" evidence="3">
    <location>
        <begin position="28"/>
        <end position="47"/>
    </location>
</feature>
<feature type="domain" description="PA" evidence="4">
    <location>
        <begin position="206"/>
        <end position="284"/>
    </location>
</feature>
<dbReference type="Pfam" id="PF04253">
    <property type="entry name" value="TFR_dimer"/>
    <property type="match status" value="1"/>
</dbReference>
<proteinExistence type="inferred from homology"/>
<keyword evidence="3" id="KW-0472">Membrane</keyword>
<dbReference type="InterPro" id="IPR003137">
    <property type="entry name" value="PA_domain"/>
</dbReference>
<dbReference type="Gene3D" id="1.20.930.40">
    <property type="entry name" value="Transferrin receptor-like, dimerisation domain"/>
    <property type="match status" value="1"/>
</dbReference>
<evidence type="ECO:0000313" key="7">
    <source>
        <dbReference type="EMBL" id="KAJ3832997.1"/>
    </source>
</evidence>
<keyword evidence="8" id="KW-1185">Reference proteome</keyword>
<dbReference type="InterPro" id="IPR007484">
    <property type="entry name" value="Peptidase_M28"/>
</dbReference>
<evidence type="ECO:0000259" key="5">
    <source>
        <dbReference type="Pfam" id="PF04253"/>
    </source>
</evidence>
<dbReference type="GO" id="GO:0004180">
    <property type="term" value="F:carboxypeptidase activity"/>
    <property type="evidence" value="ECO:0007669"/>
    <property type="project" value="TreeGrafter"/>
</dbReference>
<dbReference type="Proteomes" id="UP001163846">
    <property type="component" value="Unassembled WGS sequence"/>
</dbReference>
<protein>
    <submittedName>
        <fullName evidence="7">Zn-dependent exopeptidase</fullName>
    </submittedName>
</protein>
<evidence type="ECO:0000256" key="1">
    <source>
        <dbReference type="ARBA" id="ARBA00005634"/>
    </source>
</evidence>
<dbReference type="InterPro" id="IPR036757">
    <property type="entry name" value="TFR-like_dimer_dom_sf"/>
</dbReference>
<evidence type="ECO:0000256" key="2">
    <source>
        <dbReference type="SAM" id="Coils"/>
    </source>
</evidence>
<dbReference type="EMBL" id="MU806797">
    <property type="protein sequence ID" value="KAJ3832997.1"/>
    <property type="molecule type" value="Genomic_DNA"/>
</dbReference>
<dbReference type="PANTHER" id="PTHR10404:SF46">
    <property type="entry name" value="VACUOLAR PROTEIN SORTING-ASSOCIATED PROTEIN 70"/>
    <property type="match status" value="1"/>
</dbReference>
<evidence type="ECO:0000313" key="8">
    <source>
        <dbReference type="Proteomes" id="UP001163846"/>
    </source>
</evidence>
<dbReference type="SUPFAM" id="SSF52025">
    <property type="entry name" value="PA domain"/>
    <property type="match status" value="1"/>
</dbReference>
<dbReference type="Gene3D" id="3.50.30.30">
    <property type="match status" value="1"/>
</dbReference>
<dbReference type="SUPFAM" id="SSF53187">
    <property type="entry name" value="Zn-dependent exopeptidases"/>
    <property type="match status" value="1"/>
</dbReference>
<evidence type="ECO:0000259" key="4">
    <source>
        <dbReference type="Pfam" id="PF02225"/>
    </source>
</evidence>
<dbReference type="PANTHER" id="PTHR10404">
    <property type="entry name" value="N-ACETYLATED-ALPHA-LINKED ACIDIC DIPEPTIDASE"/>
    <property type="match status" value="1"/>
</dbReference>